<dbReference type="GO" id="GO:0003677">
    <property type="term" value="F:DNA binding"/>
    <property type="evidence" value="ECO:0007669"/>
    <property type="project" value="InterPro"/>
</dbReference>
<keyword evidence="5" id="KW-1185">Reference proteome</keyword>
<dbReference type="GO" id="GO:0000150">
    <property type="term" value="F:DNA strand exchange activity"/>
    <property type="evidence" value="ECO:0007669"/>
    <property type="project" value="InterPro"/>
</dbReference>
<dbReference type="SUPFAM" id="SSF53041">
    <property type="entry name" value="Resolvase-like"/>
    <property type="match status" value="1"/>
</dbReference>
<dbReference type="EMBL" id="JAMDMJ010000053">
    <property type="protein sequence ID" value="MCY9599621.1"/>
    <property type="molecule type" value="Genomic_DNA"/>
</dbReference>
<accession>A0A410WX08</accession>
<evidence type="ECO:0000313" key="5">
    <source>
        <dbReference type="Proteomes" id="UP001527202"/>
    </source>
</evidence>
<reference evidence="2 5" key="2">
    <citation type="submission" date="2022-05" db="EMBL/GenBank/DDBJ databases">
        <title>Genome Sequencing of Bee-Associated Microbes.</title>
        <authorList>
            <person name="Dunlap C."/>
        </authorList>
    </citation>
    <scope>NUCLEOTIDE SEQUENCE [LARGE SCALE GENOMIC DNA]</scope>
    <source>
        <strain evidence="2 5">NRRL B-23120</strain>
    </source>
</reference>
<dbReference type="AlphaFoldDB" id="A0A410WX08"/>
<proteinExistence type="predicted"/>
<dbReference type="KEGG" id="pchi:PC41400_14760"/>
<evidence type="ECO:0000259" key="1">
    <source>
        <dbReference type="SMART" id="SM00857"/>
    </source>
</evidence>
<evidence type="ECO:0000313" key="3">
    <source>
        <dbReference type="EMBL" id="QAV18870.1"/>
    </source>
</evidence>
<dbReference type="Gene3D" id="3.40.50.1390">
    <property type="entry name" value="Resolvase, N-terminal catalytic domain"/>
    <property type="match status" value="1"/>
</dbReference>
<dbReference type="OrthoDB" id="9811097at2"/>
<evidence type="ECO:0000313" key="2">
    <source>
        <dbReference type="EMBL" id="MCY9599621.1"/>
    </source>
</evidence>
<dbReference type="InterPro" id="IPR006119">
    <property type="entry name" value="Resolv_N"/>
</dbReference>
<gene>
    <name evidence="2" type="ORF">M5X16_28150</name>
    <name evidence="3" type="ORF">PC41400_14760</name>
</gene>
<feature type="domain" description="Resolvase/invertase-type recombinase catalytic" evidence="1">
    <location>
        <begin position="5"/>
        <end position="105"/>
    </location>
</feature>
<dbReference type="GeneID" id="95376075"/>
<dbReference type="Proteomes" id="UP001527202">
    <property type="component" value="Unassembled WGS sequence"/>
</dbReference>
<name>A0A410WX08_9BACL</name>
<dbReference type="InterPro" id="IPR036162">
    <property type="entry name" value="Resolvase-like_N_sf"/>
</dbReference>
<dbReference type="Proteomes" id="UP000288943">
    <property type="component" value="Chromosome"/>
</dbReference>
<dbReference type="RefSeq" id="WP_042227633.1">
    <property type="nucleotide sequence ID" value="NZ_CP026520.1"/>
</dbReference>
<organism evidence="3 4">
    <name type="scientific">Paenibacillus chitinolyticus</name>
    <dbReference type="NCBI Taxonomy" id="79263"/>
    <lineage>
        <taxon>Bacteria</taxon>
        <taxon>Bacillati</taxon>
        <taxon>Bacillota</taxon>
        <taxon>Bacilli</taxon>
        <taxon>Bacillales</taxon>
        <taxon>Paenibacillaceae</taxon>
        <taxon>Paenibacillus</taxon>
    </lineage>
</organism>
<sequence length="105" mass="12214">MSNSVMIYVRVGTQEQAEEKLGKQIVGCKQFAEDNDKRVIAVFKDVISANQRSDRFENILDEMKNQGINELLVQNWSRVSRNTKIVYEIDQMFRDQGSFIIPIEQ</sequence>
<evidence type="ECO:0000313" key="4">
    <source>
        <dbReference type="Proteomes" id="UP000288943"/>
    </source>
</evidence>
<dbReference type="Pfam" id="PF00239">
    <property type="entry name" value="Resolvase"/>
    <property type="match status" value="1"/>
</dbReference>
<dbReference type="SMART" id="SM00857">
    <property type="entry name" value="Resolvase"/>
    <property type="match status" value="1"/>
</dbReference>
<protein>
    <submittedName>
        <fullName evidence="2">Recombinase family protein</fullName>
    </submittedName>
    <submittedName>
        <fullName evidence="3">Resolvase</fullName>
    </submittedName>
</protein>
<reference evidence="3 4" key="1">
    <citation type="submission" date="2018-01" db="EMBL/GenBank/DDBJ databases">
        <title>The whole genome sequencing and assembly of Paenibacillus chitinolyticus KCCM 41400 strain.</title>
        <authorList>
            <person name="Kim J.-Y."/>
            <person name="Park M.-K."/>
            <person name="Lee Y.-J."/>
            <person name="Yi H."/>
            <person name="Bahn Y.-S."/>
            <person name="Kim J.F."/>
            <person name="Lee D.-W."/>
        </authorList>
    </citation>
    <scope>NUCLEOTIDE SEQUENCE [LARGE SCALE GENOMIC DNA]</scope>
    <source>
        <strain evidence="3 4">KCCM 41400</strain>
    </source>
</reference>
<dbReference type="EMBL" id="CP026520">
    <property type="protein sequence ID" value="QAV18870.1"/>
    <property type="molecule type" value="Genomic_DNA"/>
</dbReference>